<feature type="repeat" description="RCC1" evidence="2">
    <location>
        <begin position="998"/>
        <end position="1049"/>
    </location>
</feature>
<accession>A0AA36H295</accession>
<comment type="caution">
    <text evidence="4">The sequence shown here is derived from an EMBL/GenBank/DDBJ whole genome shotgun (WGS) entry which is preliminary data.</text>
</comment>
<evidence type="ECO:0000313" key="5">
    <source>
        <dbReference type="Proteomes" id="UP001176961"/>
    </source>
</evidence>
<protein>
    <submittedName>
        <fullName evidence="4">Uncharacterized protein</fullName>
    </submittedName>
</protein>
<name>A0AA36H295_CYLNA</name>
<gene>
    <name evidence="4" type="ORF">CYNAS_LOCUS14454</name>
</gene>
<feature type="repeat" description="RCC1" evidence="2">
    <location>
        <begin position="753"/>
        <end position="803"/>
    </location>
</feature>
<sequence length="1360" mass="150514">MFNEQKSVSERNATKLQKRRSRKAQKRMIPNPYACEVELDELGPDDSILDFAYISEENFVLVVLLTSQGDVQTYCELANDKPRRSLTRRHSLYAQQVEPVSVCLGPEATFVVFGLADGNVLLTPLKNLMDVPWGSSRWLPEQCSVFISLPSPIVDECLVTPTCMKCFLTKNPPRPLLILSNKGGGILLVDLSSRKCIAELSAPQSIHEVEIVQDDDATDVLLTSFTGAQWIIPLENGGRSLTEVLTACIPSEFKKVEPSTSHLGICSEGITVLDSAGCFVELHSSLSINGGVPKKRYKLPPDTWMVHYTGSVLFAVSKQAEVRSAMHFGMSAVRLEFSLIKGACEWRPLGFVSLSLRPARLPSCLLINERGLIRIVQSSNSPLENIAAEFLFRVPSFSLSAVQQVARACSIDGTQLQRSVVPTLLSARRGKSLSASDLSHLLLLSKVVGINMENLVDLFASYQQEEQLLPELLRAIETDNHSPLRKRVVELYVRRSQALTPPDDDSYTVSDARLSIDNELSAFLSRHADLDEGAKSCAEAQLWKSATLLASRKRTSQADVLRELLHNGTKFWTTAAPSARSLMMTCAACLEWKELTEQEAGVLVSHLCEWQAALNSIAHHETCLRLSTKYMSLFPRHCAVLYFISAMYIISDKGSWTQHNDAPLRSISCGANGSAAITMEGNLVTWGDFTNQQNRPFEASEVSNKTNRKSTLEISSGPKTPRVLQLPHTVHVEGRPRVVSCGAEHILVLTSAGRLFSWGKNRFGQCGVGHSEPLSEPQLVEAEWGSIREVSAGQFHSAVLNTKGQLWMFGWGVFGQLGMGGRNIEDRKTPTLVHLDEPIKSVSCGRVHTVLLTESGRILVAGGGSYGQLGTDEDVRKQYEFRPLPIDSDLKFVKIATSFYHSIAITDKDRIFEWGRNPQEVKMKMFVVRRLRMAQLKRIADEEGEEMPLPNMEKPKILLPMDAPRDDLGIREVLHLLDGTVVDVSTGLSHSAVVTDQGSLFTWGKALDYQLGHGNKTERGEPHILFDPRDVKWELVACGGNHTIAVAKDGRTFGWGRNDFAQCGVPSDKTTSLTRKYFYQPPKDGSAKRCVSLPDDSSYITKPTLIPQVELSFHDKDSIASSFDQKQLMSNLRGCDLTTIQAFSRHFLTHHSDGPTKSRWSNVDCSVPVALVHLMSGNVLAAIQQIGRARAVTDSKLDPALRTVAGLAWEIVANHEDCQSRQILTAAFKYLPMTNTQKRNSQLRRLWPMVWDEPGVQDRLSPEEKLDILRSWVAPTKAVTSVEIPGAALRTASNNSFSRVRVWARCNHVEPAVVGMSASDCSACAEEWAESVRTTLDPASLLQHVAVIDITHMVLGARQL</sequence>
<keyword evidence="1" id="KW-0677">Repeat</keyword>
<evidence type="ECO:0000313" key="4">
    <source>
        <dbReference type="EMBL" id="CAJ0602471.1"/>
    </source>
</evidence>
<feature type="repeat" description="RCC1" evidence="2">
    <location>
        <begin position="856"/>
        <end position="908"/>
    </location>
</feature>
<feature type="region of interest" description="Disordered" evidence="3">
    <location>
        <begin position="1"/>
        <end position="26"/>
    </location>
</feature>
<keyword evidence="5" id="KW-1185">Reference proteome</keyword>
<dbReference type="SUPFAM" id="SSF50985">
    <property type="entry name" value="RCC1/BLIP-II"/>
    <property type="match status" value="2"/>
</dbReference>
<dbReference type="InterPro" id="IPR051210">
    <property type="entry name" value="Ub_ligase/GEF_domain"/>
</dbReference>
<dbReference type="PANTHER" id="PTHR22870:SF445">
    <property type="match status" value="1"/>
</dbReference>
<dbReference type="PRINTS" id="PR00633">
    <property type="entry name" value="RCCNDNSATION"/>
</dbReference>
<dbReference type="PROSITE" id="PS50012">
    <property type="entry name" value="RCC1_3"/>
    <property type="match status" value="4"/>
</dbReference>
<dbReference type="InterPro" id="IPR009091">
    <property type="entry name" value="RCC1/BLIP-II"/>
</dbReference>
<evidence type="ECO:0000256" key="3">
    <source>
        <dbReference type="SAM" id="MobiDB-lite"/>
    </source>
</evidence>
<dbReference type="EMBL" id="CATQJL010000305">
    <property type="protein sequence ID" value="CAJ0602471.1"/>
    <property type="molecule type" value="Genomic_DNA"/>
</dbReference>
<reference evidence="4" key="1">
    <citation type="submission" date="2023-07" db="EMBL/GenBank/DDBJ databases">
        <authorList>
            <consortium name="CYATHOMIX"/>
        </authorList>
    </citation>
    <scope>NUCLEOTIDE SEQUENCE</scope>
    <source>
        <strain evidence="4">N/A</strain>
    </source>
</reference>
<feature type="region of interest" description="Disordered" evidence="3">
    <location>
        <begin position="698"/>
        <end position="718"/>
    </location>
</feature>
<dbReference type="PANTHER" id="PTHR22870">
    <property type="entry name" value="REGULATOR OF CHROMOSOME CONDENSATION"/>
    <property type="match status" value="1"/>
</dbReference>
<evidence type="ECO:0000256" key="2">
    <source>
        <dbReference type="PROSITE-ProRule" id="PRU00235"/>
    </source>
</evidence>
<dbReference type="InterPro" id="IPR000408">
    <property type="entry name" value="Reg_chr_condens"/>
</dbReference>
<dbReference type="Proteomes" id="UP001176961">
    <property type="component" value="Unassembled WGS sequence"/>
</dbReference>
<organism evidence="4 5">
    <name type="scientific">Cylicocyclus nassatus</name>
    <name type="common">Nematode worm</name>
    <dbReference type="NCBI Taxonomy" id="53992"/>
    <lineage>
        <taxon>Eukaryota</taxon>
        <taxon>Metazoa</taxon>
        <taxon>Ecdysozoa</taxon>
        <taxon>Nematoda</taxon>
        <taxon>Chromadorea</taxon>
        <taxon>Rhabditida</taxon>
        <taxon>Rhabditina</taxon>
        <taxon>Rhabditomorpha</taxon>
        <taxon>Strongyloidea</taxon>
        <taxon>Strongylidae</taxon>
        <taxon>Cylicocyclus</taxon>
    </lineage>
</organism>
<dbReference type="Pfam" id="PF00415">
    <property type="entry name" value="RCC1"/>
    <property type="match status" value="3"/>
</dbReference>
<feature type="compositionally biased region" description="Basic residues" evidence="3">
    <location>
        <begin position="16"/>
        <end position="26"/>
    </location>
</feature>
<dbReference type="Gene3D" id="2.130.10.30">
    <property type="entry name" value="Regulator of chromosome condensation 1/beta-lactamase-inhibitor protein II"/>
    <property type="match status" value="2"/>
</dbReference>
<evidence type="ECO:0000256" key="1">
    <source>
        <dbReference type="ARBA" id="ARBA00022737"/>
    </source>
</evidence>
<dbReference type="PROSITE" id="PS00626">
    <property type="entry name" value="RCC1_2"/>
    <property type="match status" value="4"/>
</dbReference>
<feature type="repeat" description="RCC1" evidence="2">
    <location>
        <begin position="804"/>
        <end position="855"/>
    </location>
</feature>
<proteinExistence type="predicted"/>